<keyword evidence="4" id="KW-1185">Reference proteome</keyword>
<protein>
    <submittedName>
        <fullName evidence="3">Hemerythrin domain-containing protein</fullName>
    </submittedName>
</protein>
<dbReference type="Proteomes" id="UP001056535">
    <property type="component" value="Chromosome"/>
</dbReference>
<evidence type="ECO:0000313" key="4">
    <source>
        <dbReference type="Proteomes" id="UP001056535"/>
    </source>
</evidence>
<sequence length="186" mass="20219">MCSYCGCQSITVVGRFMAEHDEIINATGLMVRAAQAGDAAEVRATAEVVARLLHPHTQAEEVGLFSVMREQEEFTDHIDVLCGEHTTLDELLEVVVGGAFARAPEFELALRTHIDKEDNGLFPAAAMSLAGAEWERVDASTPPPQAPLTDGRGHLLGGGHEHPHDHPHEHDHGHSHDNGHSHEHHP</sequence>
<feature type="region of interest" description="Disordered" evidence="1">
    <location>
        <begin position="134"/>
        <end position="186"/>
    </location>
</feature>
<feature type="compositionally biased region" description="Basic and acidic residues" evidence="1">
    <location>
        <begin position="159"/>
        <end position="186"/>
    </location>
</feature>
<feature type="domain" description="Hemerythrin-like" evidence="2">
    <location>
        <begin position="13"/>
        <end position="125"/>
    </location>
</feature>
<evidence type="ECO:0000256" key="1">
    <source>
        <dbReference type="SAM" id="MobiDB-lite"/>
    </source>
</evidence>
<reference evidence="3" key="1">
    <citation type="submission" date="2022-06" db="EMBL/GenBank/DDBJ databases">
        <title>Ornithinimicrobium JY.X270.</title>
        <authorList>
            <person name="Huang Y."/>
        </authorList>
    </citation>
    <scope>NUCLEOTIDE SEQUENCE</scope>
    <source>
        <strain evidence="3">JY.X270</strain>
    </source>
</reference>
<organism evidence="3 4">
    <name type="scientific">Ornithinimicrobium cryptoxanthini</name>
    <dbReference type="NCBI Taxonomy" id="2934161"/>
    <lineage>
        <taxon>Bacteria</taxon>
        <taxon>Bacillati</taxon>
        <taxon>Actinomycetota</taxon>
        <taxon>Actinomycetes</taxon>
        <taxon>Micrococcales</taxon>
        <taxon>Ornithinimicrobiaceae</taxon>
        <taxon>Ornithinimicrobium</taxon>
    </lineage>
</organism>
<evidence type="ECO:0000259" key="2">
    <source>
        <dbReference type="Pfam" id="PF01814"/>
    </source>
</evidence>
<dbReference type="InterPro" id="IPR012312">
    <property type="entry name" value="Hemerythrin-like"/>
</dbReference>
<proteinExistence type="predicted"/>
<gene>
    <name evidence="3" type="ORF">NF557_08540</name>
</gene>
<accession>A0ABY4YMG3</accession>
<dbReference type="Pfam" id="PF01814">
    <property type="entry name" value="Hemerythrin"/>
    <property type="match status" value="1"/>
</dbReference>
<dbReference type="EMBL" id="CP099490">
    <property type="protein sequence ID" value="USQ77918.1"/>
    <property type="molecule type" value="Genomic_DNA"/>
</dbReference>
<dbReference type="Gene3D" id="1.20.120.520">
    <property type="entry name" value="nmb1532 protein domain like"/>
    <property type="match status" value="1"/>
</dbReference>
<evidence type="ECO:0000313" key="3">
    <source>
        <dbReference type="EMBL" id="USQ77918.1"/>
    </source>
</evidence>
<dbReference type="RefSeq" id="WP_252623791.1">
    <property type="nucleotide sequence ID" value="NZ_CP099490.1"/>
</dbReference>
<name>A0ABY4YMG3_9MICO</name>